<dbReference type="InterPro" id="IPR010982">
    <property type="entry name" value="Lambda_DNA-bd_dom_sf"/>
</dbReference>
<dbReference type="GO" id="GO:0003677">
    <property type="term" value="F:DNA binding"/>
    <property type="evidence" value="ECO:0007669"/>
    <property type="project" value="InterPro"/>
</dbReference>
<protein>
    <submittedName>
        <fullName evidence="3">Helix-turn-helix domain-containing protein</fullName>
    </submittedName>
</protein>
<evidence type="ECO:0000313" key="4">
    <source>
        <dbReference type="Proteomes" id="UP000317557"/>
    </source>
</evidence>
<sequence>MSLGKDLASIRKSQNLTLEDIQNATKIPLHILKSIEDGRIFSDFEENTTYIRSFVRSYAKALKIEDDAIIQALDEKQAGTYSGSLLSEGQQENIDDTFDAEDEDVTDDEYPQPTTPPQKNRPADKTPEPKTTISAESDGVDWANLGHSYNPGRKSSRMWMAAIVVLVIVGLGTAAFFFGDALWGDDTEDPVEEVADDATQDELPPAPADTADINNETLVPANQGDSEADADSTVRNQGNLAALGDTLTVSVYAAYGQLEPVRVTSDFNGQTNPFWVEQGVAHMFDFRDTLMVRGQYSRLLLLFNGHVIENPRQNYFSPENDAIMITRSVLSQDEYLAPAPEEFPLEVGPPDSVSYLIRF</sequence>
<evidence type="ECO:0000256" key="2">
    <source>
        <dbReference type="SAM" id="Phobius"/>
    </source>
</evidence>
<accession>A0A521FLH5</accession>
<reference evidence="3 4" key="1">
    <citation type="submission" date="2017-05" db="EMBL/GenBank/DDBJ databases">
        <authorList>
            <person name="Varghese N."/>
            <person name="Submissions S."/>
        </authorList>
    </citation>
    <scope>NUCLEOTIDE SEQUENCE [LARGE SCALE GENOMIC DNA]</scope>
    <source>
        <strain evidence="3 4">DSM 21985</strain>
    </source>
</reference>
<dbReference type="AlphaFoldDB" id="A0A521FLH5"/>
<keyword evidence="2" id="KW-1133">Transmembrane helix</keyword>
<dbReference type="Proteomes" id="UP000317557">
    <property type="component" value="Unassembled WGS sequence"/>
</dbReference>
<dbReference type="EMBL" id="FXTP01000022">
    <property type="protein sequence ID" value="SMO97057.1"/>
    <property type="molecule type" value="Genomic_DNA"/>
</dbReference>
<evidence type="ECO:0000313" key="3">
    <source>
        <dbReference type="EMBL" id="SMO97057.1"/>
    </source>
</evidence>
<gene>
    <name evidence="3" type="ORF">SAMN06265219_12229</name>
</gene>
<dbReference type="Gene3D" id="1.10.260.40">
    <property type="entry name" value="lambda repressor-like DNA-binding domains"/>
    <property type="match status" value="1"/>
</dbReference>
<evidence type="ECO:0000256" key="1">
    <source>
        <dbReference type="SAM" id="MobiDB-lite"/>
    </source>
</evidence>
<keyword evidence="2" id="KW-0812">Transmembrane</keyword>
<name>A0A521FLH5_9BACT</name>
<dbReference type="Pfam" id="PF13413">
    <property type="entry name" value="HTH_25"/>
    <property type="match status" value="1"/>
</dbReference>
<keyword evidence="4" id="KW-1185">Reference proteome</keyword>
<dbReference type="InterPro" id="IPR050400">
    <property type="entry name" value="Bact_Cytoskel_RodZ"/>
</dbReference>
<organism evidence="3 4">
    <name type="scientific">Gracilimonas mengyeensis</name>
    <dbReference type="NCBI Taxonomy" id="1302730"/>
    <lineage>
        <taxon>Bacteria</taxon>
        <taxon>Pseudomonadati</taxon>
        <taxon>Balneolota</taxon>
        <taxon>Balneolia</taxon>
        <taxon>Balneolales</taxon>
        <taxon>Balneolaceae</taxon>
        <taxon>Gracilimonas</taxon>
    </lineage>
</organism>
<proteinExistence type="predicted"/>
<dbReference type="RefSeq" id="WP_142456280.1">
    <property type="nucleotide sequence ID" value="NZ_FXTP01000022.1"/>
</dbReference>
<dbReference type="PANTHER" id="PTHR34475:SF1">
    <property type="entry name" value="CYTOSKELETON PROTEIN RODZ"/>
    <property type="match status" value="1"/>
</dbReference>
<feature type="region of interest" description="Disordered" evidence="1">
    <location>
        <begin position="103"/>
        <end position="143"/>
    </location>
</feature>
<dbReference type="OrthoDB" id="1523439at2"/>
<dbReference type="PANTHER" id="PTHR34475">
    <property type="match status" value="1"/>
</dbReference>
<keyword evidence="2" id="KW-0472">Membrane</keyword>
<feature type="transmembrane region" description="Helical" evidence="2">
    <location>
        <begin position="158"/>
        <end position="178"/>
    </location>
</feature>